<evidence type="ECO:0000256" key="1">
    <source>
        <dbReference type="ARBA" id="ARBA00023125"/>
    </source>
</evidence>
<dbReference type="Pfam" id="PF00440">
    <property type="entry name" value="TetR_N"/>
    <property type="match status" value="1"/>
</dbReference>
<protein>
    <submittedName>
        <fullName evidence="4">TetR/AcrR family transcriptional regulator</fullName>
    </submittedName>
</protein>
<organism evidence="4 5">
    <name type="scientific">Flavobacterium jumunjinense</name>
    <dbReference type="NCBI Taxonomy" id="998845"/>
    <lineage>
        <taxon>Bacteria</taxon>
        <taxon>Pseudomonadati</taxon>
        <taxon>Bacteroidota</taxon>
        <taxon>Flavobacteriia</taxon>
        <taxon>Flavobacteriales</taxon>
        <taxon>Flavobacteriaceae</taxon>
        <taxon>Flavobacterium</taxon>
    </lineage>
</organism>
<gene>
    <name evidence="4" type="ORF">ACFFVF_06995</name>
</gene>
<sequence>MKEKIIIKATEMFFKLGFKSVTMDDISAKLGISKKTLYKYFSNKEELIEAGCDYIHVIIHKKFEDIIQLGKNAIEENFIVREMFDEMFKTDGDAPLYQLKKHYPFIYDKIRERESHQCKSFFHQNLEKGIKQGLYCKEINIEQTVLFYYLLIFGINEHYESEKEVNKNELGALKYHTKSIATAEGLKELEYQLSKLN</sequence>
<keyword evidence="1 2" id="KW-0238">DNA-binding</keyword>
<name>A0ABV5GMN5_9FLAO</name>
<dbReference type="Proteomes" id="UP001589607">
    <property type="component" value="Unassembled WGS sequence"/>
</dbReference>
<proteinExistence type="predicted"/>
<feature type="domain" description="HTH tetR-type" evidence="3">
    <location>
        <begin position="1"/>
        <end position="59"/>
    </location>
</feature>
<dbReference type="Gene3D" id="1.10.357.10">
    <property type="entry name" value="Tetracycline Repressor, domain 2"/>
    <property type="match status" value="1"/>
</dbReference>
<dbReference type="InterPro" id="IPR009057">
    <property type="entry name" value="Homeodomain-like_sf"/>
</dbReference>
<feature type="DNA-binding region" description="H-T-H motif" evidence="2">
    <location>
        <begin position="22"/>
        <end position="41"/>
    </location>
</feature>
<dbReference type="PANTHER" id="PTHR43479">
    <property type="entry name" value="ACREF/ENVCD OPERON REPRESSOR-RELATED"/>
    <property type="match status" value="1"/>
</dbReference>
<dbReference type="EMBL" id="JBHMEY010000014">
    <property type="protein sequence ID" value="MFB9096256.1"/>
    <property type="molecule type" value="Genomic_DNA"/>
</dbReference>
<dbReference type="PANTHER" id="PTHR43479:SF11">
    <property type="entry name" value="ACREF_ENVCD OPERON REPRESSOR-RELATED"/>
    <property type="match status" value="1"/>
</dbReference>
<dbReference type="PRINTS" id="PR00455">
    <property type="entry name" value="HTHTETR"/>
</dbReference>
<comment type="caution">
    <text evidence="4">The sequence shown here is derived from an EMBL/GenBank/DDBJ whole genome shotgun (WGS) entry which is preliminary data.</text>
</comment>
<dbReference type="SUPFAM" id="SSF46689">
    <property type="entry name" value="Homeodomain-like"/>
    <property type="match status" value="1"/>
</dbReference>
<keyword evidence="5" id="KW-1185">Reference proteome</keyword>
<dbReference type="InterPro" id="IPR001647">
    <property type="entry name" value="HTH_TetR"/>
</dbReference>
<reference evidence="4 5" key="1">
    <citation type="submission" date="2024-09" db="EMBL/GenBank/DDBJ databases">
        <authorList>
            <person name="Sun Q."/>
            <person name="Mori K."/>
        </authorList>
    </citation>
    <scope>NUCLEOTIDE SEQUENCE [LARGE SCALE GENOMIC DNA]</scope>
    <source>
        <strain evidence="4 5">CECT 7955</strain>
    </source>
</reference>
<dbReference type="RefSeq" id="WP_236458255.1">
    <property type="nucleotide sequence ID" value="NZ_CBCSGE010000009.1"/>
</dbReference>
<dbReference type="InterPro" id="IPR050624">
    <property type="entry name" value="HTH-type_Tx_Regulator"/>
</dbReference>
<evidence type="ECO:0000313" key="5">
    <source>
        <dbReference type="Proteomes" id="UP001589607"/>
    </source>
</evidence>
<accession>A0ABV5GMN5</accession>
<dbReference type="PROSITE" id="PS50977">
    <property type="entry name" value="HTH_TETR_2"/>
    <property type="match status" value="1"/>
</dbReference>
<evidence type="ECO:0000313" key="4">
    <source>
        <dbReference type="EMBL" id="MFB9096256.1"/>
    </source>
</evidence>
<evidence type="ECO:0000259" key="3">
    <source>
        <dbReference type="PROSITE" id="PS50977"/>
    </source>
</evidence>
<evidence type="ECO:0000256" key="2">
    <source>
        <dbReference type="PROSITE-ProRule" id="PRU00335"/>
    </source>
</evidence>